<feature type="transmembrane region" description="Helical" evidence="2">
    <location>
        <begin position="55"/>
        <end position="75"/>
    </location>
</feature>
<evidence type="ECO:0000256" key="1">
    <source>
        <dbReference type="SAM" id="MobiDB-lite"/>
    </source>
</evidence>
<reference evidence="4" key="1">
    <citation type="journal article" date="2019" name="Int. J. Syst. Evol. Microbiol.">
        <title>The Global Catalogue of Microorganisms (GCM) 10K type strain sequencing project: providing services to taxonomists for standard genome sequencing and annotation.</title>
        <authorList>
            <consortium name="The Broad Institute Genomics Platform"/>
            <consortium name="The Broad Institute Genome Sequencing Center for Infectious Disease"/>
            <person name="Wu L."/>
            <person name="Ma J."/>
        </authorList>
    </citation>
    <scope>NUCLEOTIDE SEQUENCE [LARGE SCALE GENOMIC DNA]</scope>
    <source>
        <strain evidence="4">CCUG 56756</strain>
    </source>
</reference>
<comment type="caution">
    <text evidence="3">The sequence shown here is derived from an EMBL/GenBank/DDBJ whole genome shotgun (WGS) entry which is preliminary data.</text>
</comment>
<dbReference type="Proteomes" id="UP001597109">
    <property type="component" value="Unassembled WGS sequence"/>
</dbReference>
<name>A0ABW3L7A0_9BACL</name>
<accession>A0ABW3L7A0</accession>
<keyword evidence="2" id="KW-0472">Membrane</keyword>
<keyword evidence="4" id="KW-1185">Reference proteome</keyword>
<proteinExistence type="predicted"/>
<sequence length="141" mass="15809">MIQILITVMVAAIILPLTYFNFQATPLPKRMLVAGTIVAAAFISVFLQFLELAFYVPILAIVAISMIGAIVFAKIDETEKAEKRRIAEERKQRQHTPVQLQKDTIEETPAQKESAPSLYNEQEPEKKSFAMQTIGVSGEER</sequence>
<dbReference type="RefSeq" id="WP_144839012.1">
    <property type="nucleotide sequence ID" value="NZ_JBHTKI010000006.1"/>
</dbReference>
<keyword evidence="2" id="KW-1133">Transmembrane helix</keyword>
<evidence type="ECO:0000256" key="2">
    <source>
        <dbReference type="SAM" id="Phobius"/>
    </source>
</evidence>
<organism evidence="3 4">
    <name type="scientific">Metaplanococcus flavidus</name>
    <dbReference type="NCBI Taxonomy" id="569883"/>
    <lineage>
        <taxon>Bacteria</taxon>
        <taxon>Bacillati</taxon>
        <taxon>Bacillota</taxon>
        <taxon>Bacilli</taxon>
        <taxon>Bacillales</taxon>
        <taxon>Caryophanaceae</taxon>
        <taxon>Metaplanococcus</taxon>
    </lineage>
</organism>
<dbReference type="EMBL" id="JBHTKI010000006">
    <property type="protein sequence ID" value="MFD1030487.1"/>
    <property type="molecule type" value="Genomic_DNA"/>
</dbReference>
<evidence type="ECO:0000313" key="3">
    <source>
        <dbReference type="EMBL" id="MFD1030487.1"/>
    </source>
</evidence>
<feature type="region of interest" description="Disordered" evidence="1">
    <location>
        <begin position="84"/>
        <end position="141"/>
    </location>
</feature>
<gene>
    <name evidence="3" type="ORF">ACFQ1X_03510</name>
</gene>
<feature type="transmembrane region" description="Helical" evidence="2">
    <location>
        <begin position="31"/>
        <end position="49"/>
    </location>
</feature>
<feature type="transmembrane region" description="Helical" evidence="2">
    <location>
        <begin position="6"/>
        <end position="24"/>
    </location>
</feature>
<protein>
    <submittedName>
        <fullName evidence="3">Uncharacterized protein</fullName>
    </submittedName>
</protein>
<keyword evidence="2" id="KW-0812">Transmembrane</keyword>
<evidence type="ECO:0000313" key="4">
    <source>
        <dbReference type="Proteomes" id="UP001597109"/>
    </source>
</evidence>